<dbReference type="eggNOG" id="COG4319">
    <property type="taxonomic scope" value="Bacteria"/>
</dbReference>
<feature type="domain" description="SnoaL-like" evidence="1">
    <location>
        <begin position="67"/>
        <end position="170"/>
    </location>
</feature>
<sequence>MYIKALFYALSSILIGWALLGCQSHREMHTQTIPDGSYHAALERTDPELYQLPEPGSAGEAAMVEGVRRLFTNYNADDLAANLSNVYADEFYFRDAFRELSTIDELEHYLLEGLKPLNAAEFVFHRTMRSGGDFYFEWTMRLDFKKTPEGTWEESIGMTRMRFDSEGRVIFHQDYWDPTDIVYRRIPIARNLIAYVKKQL</sequence>
<dbReference type="Gene3D" id="3.10.450.50">
    <property type="match status" value="1"/>
</dbReference>
<dbReference type="PROSITE" id="PS51257">
    <property type="entry name" value="PROKAR_LIPOPROTEIN"/>
    <property type="match status" value="1"/>
</dbReference>
<dbReference type="EMBL" id="CP001998">
    <property type="protein sequence ID" value="ADE54540.1"/>
    <property type="molecule type" value="Genomic_DNA"/>
</dbReference>
<dbReference type="HOGENOM" id="CLU_122429_0_0_0"/>
<evidence type="ECO:0000259" key="1">
    <source>
        <dbReference type="Pfam" id="PF12680"/>
    </source>
</evidence>
<gene>
    <name evidence="2" type="ordered locus">Caka_1521</name>
</gene>
<dbReference type="AlphaFoldDB" id="D5EJE1"/>
<accession>D5EJE1</accession>
<name>D5EJE1_CORAD</name>
<dbReference type="RefSeq" id="WP_013043262.1">
    <property type="nucleotide sequence ID" value="NC_014008.1"/>
</dbReference>
<dbReference type="KEGG" id="caa:Caka_1521"/>
<dbReference type="SUPFAM" id="SSF54427">
    <property type="entry name" value="NTF2-like"/>
    <property type="match status" value="1"/>
</dbReference>
<evidence type="ECO:0000313" key="3">
    <source>
        <dbReference type="Proteomes" id="UP000000925"/>
    </source>
</evidence>
<dbReference type="InterPro" id="IPR037401">
    <property type="entry name" value="SnoaL-like"/>
</dbReference>
<organism evidence="2 3">
    <name type="scientific">Coraliomargarita akajimensis (strain DSM 45221 / IAM 15411 / JCM 23193 / KCTC 12865 / 04OKA010-24)</name>
    <dbReference type="NCBI Taxonomy" id="583355"/>
    <lineage>
        <taxon>Bacteria</taxon>
        <taxon>Pseudomonadati</taxon>
        <taxon>Verrucomicrobiota</taxon>
        <taxon>Opitutia</taxon>
        <taxon>Puniceicoccales</taxon>
        <taxon>Coraliomargaritaceae</taxon>
        <taxon>Coraliomargarita</taxon>
    </lineage>
</organism>
<keyword evidence="3" id="KW-1185">Reference proteome</keyword>
<dbReference type="OrthoDB" id="1115105at2"/>
<reference evidence="2 3" key="1">
    <citation type="journal article" date="2010" name="Stand. Genomic Sci.">
        <title>Complete genome sequence of Coraliomargarita akajimensis type strain (04OKA010-24).</title>
        <authorList>
            <person name="Mavromatis K."/>
            <person name="Abt B."/>
            <person name="Brambilla E."/>
            <person name="Lapidus A."/>
            <person name="Copeland A."/>
            <person name="Deshpande S."/>
            <person name="Nolan M."/>
            <person name="Lucas S."/>
            <person name="Tice H."/>
            <person name="Cheng J.F."/>
            <person name="Han C."/>
            <person name="Detter J.C."/>
            <person name="Woyke T."/>
            <person name="Goodwin L."/>
            <person name="Pitluck S."/>
            <person name="Held B."/>
            <person name="Brettin T."/>
            <person name="Tapia R."/>
            <person name="Ivanova N."/>
            <person name="Mikhailova N."/>
            <person name="Pati A."/>
            <person name="Liolios K."/>
            <person name="Chen A."/>
            <person name="Palaniappan K."/>
            <person name="Land M."/>
            <person name="Hauser L."/>
            <person name="Chang Y.J."/>
            <person name="Jeffries C.D."/>
            <person name="Rohde M."/>
            <person name="Goker M."/>
            <person name="Bristow J."/>
            <person name="Eisen J.A."/>
            <person name="Markowitz V."/>
            <person name="Hugenholtz P."/>
            <person name="Klenk H.P."/>
            <person name="Kyrpides N.C."/>
        </authorList>
    </citation>
    <scope>NUCLEOTIDE SEQUENCE [LARGE SCALE GENOMIC DNA]</scope>
    <source>
        <strain evidence="3">DSM 45221 / IAM 15411 / JCM 23193 / KCTC 12865</strain>
    </source>
</reference>
<evidence type="ECO:0000313" key="2">
    <source>
        <dbReference type="EMBL" id="ADE54540.1"/>
    </source>
</evidence>
<dbReference type="InterPro" id="IPR032710">
    <property type="entry name" value="NTF2-like_dom_sf"/>
</dbReference>
<dbReference type="STRING" id="583355.Caka_1521"/>
<protein>
    <recommendedName>
        <fullName evidence="1">SnoaL-like domain-containing protein</fullName>
    </recommendedName>
</protein>
<dbReference type="Proteomes" id="UP000000925">
    <property type="component" value="Chromosome"/>
</dbReference>
<dbReference type="Pfam" id="PF12680">
    <property type="entry name" value="SnoaL_2"/>
    <property type="match status" value="1"/>
</dbReference>
<proteinExistence type="predicted"/>